<dbReference type="PANTHER" id="PTHR47481:SF38">
    <property type="entry name" value="POU DOMAIN, CLASS 4, TRANSCRIPTION FACTOR 1-LIKE"/>
    <property type="match status" value="1"/>
</dbReference>
<dbReference type="Proteomes" id="UP001152484">
    <property type="component" value="Unassembled WGS sequence"/>
</dbReference>
<feature type="compositionally biased region" description="Polar residues" evidence="1">
    <location>
        <begin position="387"/>
        <end position="398"/>
    </location>
</feature>
<evidence type="ECO:0000313" key="3">
    <source>
        <dbReference type="Proteomes" id="UP001152484"/>
    </source>
</evidence>
<comment type="caution">
    <text evidence="2">The sequence shown here is derived from an EMBL/GenBank/DDBJ whole genome shotgun (WGS) entry which is preliminary data.</text>
</comment>
<evidence type="ECO:0000256" key="1">
    <source>
        <dbReference type="SAM" id="MobiDB-lite"/>
    </source>
</evidence>
<keyword evidence="3" id="KW-1185">Reference proteome</keyword>
<protein>
    <submittedName>
        <fullName evidence="2">Uncharacterized protein</fullName>
    </submittedName>
</protein>
<feature type="region of interest" description="Disordered" evidence="1">
    <location>
        <begin position="333"/>
        <end position="358"/>
    </location>
</feature>
<evidence type="ECO:0000313" key="2">
    <source>
        <dbReference type="EMBL" id="CAH9112541.1"/>
    </source>
</evidence>
<proteinExistence type="predicted"/>
<feature type="compositionally biased region" description="Basic residues" evidence="1">
    <location>
        <begin position="281"/>
        <end position="292"/>
    </location>
</feature>
<accession>A0A9P0ZRN9</accession>
<dbReference type="OrthoDB" id="1699318at2759"/>
<sequence>MIYSMKARIFTFQFGISSSILPAMASSSKFHPALAVSNIKNFIPITLDLETVEYSSWAELFRITARAYQVLDHLLPATLETDSPPQAATTLEQRLELEAAAAEAKALWDRLDAVVLQWIYGTISHDLLHTIIEPDSTAHMAWSHLADIFQDNKHSRAVYLENQFSNTRLDQFPNVASYCKALKLLADQLSNVGAPVTNSRLVLRLVNGLPEHFDTVASLIQQADPLLLFSKARSMLSLEEARKNQQAGNPLAAAMVHTDRNPPHSPPRPQSLHPRPEPRHNRSRGRGGRQRSTRPPYSTPTPPPGHWPYPPNPWSYWPPHPWSAPPCPYPSNPLPHKQPPSNPSPGILGPRPQAYYSTTGTTPTDIQAAMHTMTLTPPDNNWYMDTGATSHMTSSSGSPHRDTNTTVQ</sequence>
<dbReference type="EMBL" id="CAMAPE010000060">
    <property type="protein sequence ID" value="CAH9112541.1"/>
    <property type="molecule type" value="Genomic_DNA"/>
</dbReference>
<feature type="compositionally biased region" description="Basic and acidic residues" evidence="1">
    <location>
        <begin position="399"/>
        <end position="408"/>
    </location>
</feature>
<dbReference type="Pfam" id="PF14223">
    <property type="entry name" value="Retrotran_gag_2"/>
    <property type="match status" value="1"/>
</dbReference>
<feature type="region of interest" description="Disordered" evidence="1">
    <location>
        <begin position="387"/>
        <end position="408"/>
    </location>
</feature>
<reference evidence="2" key="1">
    <citation type="submission" date="2022-07" db="EMBL/GenBank/DDBJ databases">
        <authorList>
            <person name="Macas J."/>
            <person name="Novak P."/>
            <person name="Neumann P."/>
        </authorList>
    </citation>
    <scope>NUCLEOTIDE SEQUENCE</scope>
</reference>
<dbReference type="PANTHER" id="PTHR47481">
    <property type="match status" value="1"/>
</dbReference>
<feature type="region of interest" description="Disordered" evidence="1">
    <location>
        <begin position="256"/>
        <end position="305"/>
    </location>
</feature>
<dbReference type="AlphaFoldDB" id="A0A9P0ZRN9"/>
<feature type="compositionally biased region" description="Pro residues" evidence="1">
    <location>
        <begin position="333"/>
        <end position="343"/>
    </location>
</feature>
<gene>
    <name evidence="2" type="ORF">CEURO_LOCUS19632</name>
</gene>
<organism evidence="2 3">
    <name type="scientific">Cuscuta europaea</name>
    <name type="common">European dodder</name>
    <dbReference type="NCBI Taxonomy" id="41803"/>
    <lineage>
        <taxon>Eukaryota</taxon>
        <taxon>Viridiplantae</taxon>
        <taxon>Streptophyta</taxon>
        <taxon>Embryophyta</taxon>
        <taxon>Tracheophyta</taxon>
        <taxon>Spermatophyta</taxon>
        <taxon>Magnoliopsida</taxon>
        <taxon>eudicotyledons</taxon>
        <taxon>Gunneridae</taxon>
        <taxon>Pentapetalae</taxon>
        <taxon>asterids</taxon>
        <taxon>lamiids</taxon>
        <taxon>Solanales</taxon>
        <taxon>Convolvulaceae</taxon>
        <taxon>Cuscuteae</taxon>
        <taxon>Cuscuta</taxon>
        <taxon>Cuscuta subgen. Cuscuta</taxon>
    </lineage>
</organism>
<name>A0A9P0ZRN9_CUSEU</name>